<dbReference type="Pfam" id="PF17166">
    <property type="entry name" value="DUF5126"/>
    <property type="match status" value="1"/>
</dbReference>
<feature type="domain" description="DUF5126" evidence="3">
    <location>
        <begin position="123"/>
        <end position="228"/>
    </location>
</feature>
<evidence type="ECO:0000313" key="4">
    <source>
        <dbReference type="EMBL" id="TJY65488.1"/>
    </source>
</evidence>
<evidence type="ECO:0000313" key="5">
    <source>
        <dbReference type="Proteomes" id="UP000309872"/>
    </source>
</evidence>
<name>A0A4U0H206_9SPHI</name>
<protein>
    <submittedName>
        <fullName evidence="4">DUF4959 domain-containing protein</fullName>
    </submittedName>
</protein>
<dbReference type="InterPro" id="IPR032164">
    <property type="entry name" value="DUF5000"/>
</dbReference>
<organism evidence="4 5">
    <name type="scientific">Sphingobacterium alkalisoli</name>
    <dbReference type="NCBI Taxonomy" id="1874115"/>
    <lineage>
        <taxon>Bacteria</taxon>
        <taxon>Pseudomonadati</taxon>
        <taxon>Bacteroidota</taxon>
        <taxon>Sphingobacteriia</taxon>
        <taxon>Sphingobacteriales</taxon>
        <taxon>Sphingobacteriaceae</taxon>
        <taxon>Sphingobacterium</taxon>
    </lineage>
</organism>
<reference evidence="4 5" key="1">
    <citation type="submission" date="2019-04" db="EMBL/GenBank/DDBJ databases">
        <title>Sphingobacterium olei sp. nov., isolated from oil-contaminated soil.</title>
        <authorList>
            <person name="Liu B."/>
        </authorList>
    </citation>
    <scope>NUCLEOTIDE SEQUENCE [LARGE SCALE GENOMIC DNA]</scope>
    <source>
        <strain evidence="4 5">Y3L14</strain>
    </source>
</reference>
<evidence type="ECO:0000259" key="3">
    <source>
        <dbReference type="Pfam" id="PF17166"/>
    </source>
</evidence>
<dbReference type="OrthoDB" id="626236at2"/>
<dbReference type="InterPro" id="IPR008979">
    <property type="entry name" value="Galactose-bd-like_sf"/>
</dbReference>
<dbReference type="InterPro" id="IPR033431">
    <property type="entry name" value="DUF5126"/>
</dbReference>
<dbReference type="SUPFAM" id="SSF49785">
    <property type="entry name" value="Galactose-binding domain-like"/>
    <property type="match status" value="1"/>
</dbReference>
<evidence type="ECO:0000259" key="2">
    <source>
        <dbReference type="Pfam" id="PF16391"/>
    </source>
</evidence>
<feature type="domain" description="DUF5000" evidence="2">
    <location>
        <begin position="255"/>
        <end position="392"/>
    </location>
</feature>
<dbReference type="Pfam" id="PF16323">
    <property type="entry name" value="DUF4959"/>
    <property type="match status" value="1"/>
</dbReference>
<keyword evidence="5" id="KW-1185">Reference proteome</keyword>
<proteinExistence type="predicted"/>
<dbReference type="Pfam" id="PF16391">
    <property type="entry name" value="DUF5000"/>
    <property type="match status" value="1"/>
</dbReference>
<dbReference type="EMBL" id="SUKA01000003">
    <property type="protein sequence ID" value="TJY65488.1"/>
    <property type="molecule type" value="Genomic_DNA"/>
</dbReference>
<evidence type="ECO:0000259" key="1">
    <source>
        <dbReference type="Pfam" id="PF16323"/>
    </source>
</evidence>
<comment type="caution">
    <text evidence="4">The sequence shown here is derived from an EMBL/GenBank/DDBJ whole genome shotgun (WGS) entry which is preliminary data.</text>
</comment>
<accession>A0A4U0H206</accession>
<dbReference type="Gene3D" id="2.60.120.260">
    <property type="entry name" value="Galactose-binding domain-like"/>
    <property type="match status" value="1"/>
</dbReference>
<dbReference type="Proteomes" id="UP000309872">
    <property type="component" value="Unassembled WGS sequence"/>
</dbReference>
<dbReference type="RefSeq" id="WP_136820617.1">
    <property type="nucleotide sequence ID" value="NZ_BMJX01000003.1"/>
</dbReference>
<feature type="domain" description="DUF4959" evidence="1">
    <location>
        <begin position="19"/>
        <end position="121"/>
    </location>
</feature>
<dbReference type="PROSITE" id="PS51257">
    <property type="entry name" value="PROKAR_LIPOPROTEIN"/>
    <property type="match status" value="1"/>
</dbReference>
<sequence length="397" mass="44337">MKSITIYLFLALITLSFLGCAKKENLPISASTGKPGSVSDVSVKPMPGGAEVRFRMPDDNNILGVKAVYDRNGKEVSTFVSVYDNVIVLEGYDNQETQAARLITVNRALEESEPVVISFTPKKSPITSVKETVQIIPDFGGPRFQWLNVDRAPITFEMYAPDSTGALTLSKILVSSSEQMSHTIRGYPDEEIPVAIVLRDRYNNVTDTVYPAGGKTLTPLFEEKIPKSNMRMIVLNNDTDFNFHGGRVEYLIDDDWRTFGHSNNGTMPASFTVDMGQRVKMSRFVVTNREYWGHAFSWGNIKTFEVYGRVDAPSADGNWDEWTPLQTPKECEIIKPSGIGGTDVTPEDIAFGISFDFEVPFEMQAFRYFRLKVTGTWSVTTFCHPAEVDFFGQGMGN</sequence>
<dbReference type="AlphaFoldDB" id="A0A4U0H206"/>
<dbReference type="InterPro" id="IPR032527">
    <property type="entry name" value="DUF4959"/>
</dbReference>
<gene>
    <name evidence="4" type="ORF">FAZ19_10120</name>
</gene>